<keyword evidence="7" id="KW-0418">Kinase</keyword>
<dbReference type="InterPro" id="IPR000719">
    <property type="entry name" value="Prot_kinase_dom"/>
</dbReference>
<evidence type="ECO:0000259" key="12">
    <source>
        <dbReference type="PROSITE" id="PS50011"/>
    </source>
</evidence>
<name>A0A8I6RJB2_CIMLE</name>
<evidence type="ECO:0000256" key="9">
    <source>
        <dbReference type="ARBA" id="ARBA00033099"/>
    </source>
</evidence>
<dbReference type="Pfam" id="PF00069">
    <property type="entry name" value="Pkinase"/>
    <property type="match status" value="2"/>
</dbReference>
<dbReference type="InterPro" id="IPR000961">
    <property type="entry name" value="AGC-kinase_C"/>
</dbReference>
<dbReference type="InterPro" id="IPR037638">
    <property type="entry name" value="MASTL_STKc"/>
</dbReference>
<organism evidence="14 15">
    <name type="scientific">Cimex lectularius</name>
    <name type="common">Bed bug</name>
    <name type="synonym">Acanthia lectularia</name>
    <dbReference type="NCBI Taxonomy" id="79782"/>
    <lineage>
        <taxon>Eukaryota</taxon>
        <taxon>Metazoa</taxon>
        <taxon>Ecdysozoa</taxon>
        <taxon>Arthropoda</taxon>
        <taxon>Hexapoda</taxon>
        <taxon>Insecta</taxon>
        <taxon>Pterygota</taxon>
        <taxon>Neoptera</taxon>
        <taxon>Paraneoptera</taxon>
        <taxon>Hemiptera</taxon>
        <taxon>Heteroptera</taxon>
        <taxon>Panheteroptera</taxon>
        <taxon>Cimicomorpha</taxon>
        <taxon>Cimicidae</taxon>
        <taxon>Cimex</taxon>
    </lineage>
</organism>
<keyword evidence="5" id="KW-0808">Transferase</keyword>
<dbReference type="PROSITE" id="PS51285">
    <property type="entry name" value="AGC_KINASE_CTER"/>
    <property type="match status" value="1"/>
</dbReference>
<evidence type="ECO:0000256" key="2">
    <source>
        <dbReference type="ARBA" id="ARBA00012513"/>
    </source>
</evidence>
<accession>A0A8I6RJB2</accession>
<feature type="domain" description="Protein kinase" evidence="12">
    <location>
        <begin position="20"/>
        <end position="528"/>
    </location>
</feature>
<dbReference type="Gene3D" id="1.10.510.10">
    <property type="entry name" value="Transferase(Phosphotransferase) domain 1"/>
    <property type="match status" value="2"/>
</dbReference>
<dbReference type="OMA" id="RETPLKM"/>
<dbReference type="InterPro" id="IPR050236">
    <property type="entry name" value="Ser_Thr_kinase_AGC"/>
</dbReference>
<dbReference type="GO" id="GO:0005634">
    <property type="term" value="C:nucleus"/>
    <property type="evidence" value="ECO:0007669"/>
    <property type="project" value="TreeGrafter"/>
</dbReference>
<gene>
    <name evidence="14" type="primary">106663125</name>
</gene>
<dbReference type="PANTHER" id="PTHR24356:SF1">
    <property type="entry name" value="SERINE_THREONINE-PROTEIN KINASE GREATWALL"/>
    <property type="match status" value="1"/>
</dbReference>
<evidence type="ECO:0000256" key="3">
    <source>
        <dbReference type="ARBA" id="ARBA00022148"/>
    </source>
</evidence>
<dbReference type="KEGG" id="clec:106663125"/>
<dbReference type="InterPro" id="IPR011009">
    <property type="entry name" value="Kinase-like_dom_sf"/>
</dbReference>
<evidence type="ECO:0000256" key="11">
    <source>
        <dbReference type="ARBA" id="ARBA00048679"/>
    </source>
</evidence>
<dbReference type="SMART" id="SM00220">
    <property type="entry name" value="S_TKc"/>
    <property type="match status" value="1"/>
</dbReference>
<dbReference type="FunFam" id="3.30.200.20:FF:000550">
    <property type="entry name" value="Serine/threonine-protein kinase greatwall"/>
    <property type="match status" value="1"/>
</dbReference>
<dbReference type="FunFam" id="1.10.510.10:FF:000604">
    <property type="entry name" value="AGC protein kinase"/>
    <property type="match status" value="1"/>
</dbReference>
<dbReference type="GO" id="GO:0004674">
    <property type="term" value="F:protein serine/threonine kinase activity"/>
    <property type="evidence" value="ECO:0007669"/>
    <property type="project" value="UniProtKB-KW"/>
</dbReference>
<feature type="domain" description="AGC-kinase C-terminal" evidence="13">
    <location>
        <begin position="529"/>
        <end position="572"/>
    </location>
</feature>
<comment type="catalytic activity">
    <reaction evidence="11">
        <text>L-seryl-[protein] + ATP = O-phospho-L-seryl-[protein] + ADP + H(+)</text>
        <dbReference type="Rhea" id="RHEA:17989"/>
        <dbReference type="Rhea" id="RHEA-COMP:9863"/>
        <dbReference type="Rhea" id="RHEA-COMP:11604"/>
        <dbReference type="ChEBI" id="CHEBI:15378"/>
        <dbReference type="ChEBI" id="CHEBI:29999"/>
        <dbReference type="ChEBI" id="CHEBI:30616"/>
        <dbReference type="ChEBI" id="CHEBI:83421"/>
        <dbReference type="ChEBI" id="CHEBI:456216"/>
        <dbReference type="EC" id="2.7.11.1"/>
    </reaction>
</comment>
<dbReference type="Gene3D" id="3.30.200.20">
    <property type="entry name" value="Phosphorylase Kinase, domain 1"/>
    <property type="match status" value="2"/>
</dbReference>
<keyword evidence="8" id="KW-0067">ATP-binding</keyword>
<evidence type="ECO:0000313" key="14">
    <source>
        <dbReference type="EnsemblMetazoa" id="XP_014243201.1"/>
    </source>
</evidence>
<evidence type="ECO:0000256" key="1">
    <source>
        <dbReference type="ARBA" id="ARBA00009903"/>
    </source>
</evidence>
<dbReference type="SUPFAM" id="SSF56112">
    <property type="entry name" value="Protein kinase-like (PK-like)"/>
    <property type="match status" value="1"/>
</dbReference>
<evidence type="ECO:0000256" key="10">
    <source>
        <dbReference type="ARBA" id="ARBA00047899"/>
    </source>
</evidence>
<protein>
    <recommendedName>
        <fullName evidence="3">Serine/threonine-protein kinase greatwall</fullName>
        <ecNumber evidence="2">2.7.11.1</ecNumber>
    </recommendedName>
    <alternativeName>
        <fullName evidence="9">Microtubule-associated serine/threonine-protein kinase-like</fullName>
    </alternativeName>
</protein>
<dbReference type="PROSITE" id="PS50011">
    <property type="entry name" value="PROTEIN_KINASE_DOM"/>
    <property type="match status" value="1"/>
</dbReference>
<dbReference type="EC" id="2.7.11.1" evidence="2"/>
<dbReference type="GO" id="GO:0035556">
    <property type="term" value="P:intracellular signal transduction"/>
    <property type="evidence" value="ECO:0007669"/>
    <property type="project" value="TreeGrafter"/>
</dbReference>
<comment type="similarity">
    <text evidence="1">Belongs to the protein kinase superfamily. AGC Ser/Thr protein kinase family.</text>
</comment>
<keyword evidence="15" id="KW-1185">Reference proteome</keyword>
<proteinExistence type="inferred from homology"/>
<sequence length="572" mass="64698">MDPNESTDSYTCRLPNIEDFKILKPISRGAYGKVFLGQKNDKPDKYYAIKVMKKSEMINKNMVHQVNRERNALALSRSPYCVQLFYSLQSSSCVYLVMEYLIGGDLKSLLSMSGFFNEFVATFYIAEVALALEYLHKHGIIHRDIKPDNMLLTAQGHVRLTDFGLSRISVLRDLEIEDLVNISPNIVNKRTPGQILSLTSHLSFGSCEQIKCTPEMNKSRELSETPVLPCRSLSTSRRPNALSFGSHVDQNSSVESTFFTCSSYSNSRGTSELSDNNEHSYLSRSNNENMQPLLIQKLKNAPCSTGISQELDILDLSDIDPLGTPNRFSKRSLKEESPLRGVLKSKSLSAAKERPVVMMSTPVSAVKRFKPDSYNVLKKTRFNLDYNLERDDSRMAELSMSPIVTPSVKNVAFKTPKSVRKGKLQSSNIRILGTPDYLAPELLLKQEYGNKVDWWALGVCMYEFMTGVLPFNDDTLQLVFANILNRQLDWPEGEEALTDDAREGIEALLTLDPNARPNGEELKRFSIFKNINWDNLYESEAPFIPQPDNDMDTTYFSARNNLQNLKVSAFDL</sequence>
<keyword evidence="4" id="KW-0723">Serine/threonine-protein kinase</keyword>
<dbReference type="AlphaFoldDB" id="A0A8I6RJB2"/>
<keyword evidence="6" id="KW-0547">Nucleotide-binding</keyword>
<dbReference type="OrthoDB" id="162894at2759"/>
<reference evidence="14" key="1">
    <citation type="submission" date="2022-01" db="UniProtKB">
        <authorList>
            <consortium name="EnsemblMetazoa"/>
        </authorList>
    </citation>
    <scope>IDENTIFICATION</scope>
</reference>
<evidence type="ECO:0000259" key="13">
    <source>
        <dbReference type="PROSITE" id="PS51285"/>
    </source>
</evidence>
<dbReference type="PROSITE" id="PS00108">
    <property type="entry name" value="PROTEIN_KINASE_ST"/>
    <property type="match status" value="1"/>
</dbReference>
<evidence type="ECO:0000256" key="8">
    <source>
        <dbReference type="ARBA" id="ARBA00022840"/>
    </source>
</evidence>
<dbReference type="InterPro" id="IPR008271">
    <property type="entry name" value="Ser/Thr_kinase_AS"/>
</dbReference>
<dbReference type="PANTHER" id="PTHR24356">
    <property type="entry name" value="SERINE/THREONINE-PROTEIN KINASE"/>
    <property type="match status" value="1"/>
</dbReference>
<evidence type="ECO:0000256" key="7">
    <source>
        <dbReference type="ARBA" id="ARBA00022777"/>
    </source>
</evidence>
<comment type="catalytic activity">
    <reaction evidence="10">
        <text>L-threonyl-[protein] + ATP = O-phospho-L-threonyl-[protein] + ADP + H(+)</text>
        <dbReference type="Rhea" id="RHEA:46608"/>
        <dbReference type="Rhea" id="RHEA-COMP:11060"/>
        <dbReference type="Rhea" id="RHEA-COMP:11605"/>
        <dbReference type="ChEBI" id="CHEBI:15378"/>
        <dbReference type="ChEBI" id="CHEBI:30013"/>
        <dbReference type="ChEBI" id="CHEBI:30616"/>
        <dbReference type="ChEBI" id="CHEBI:61977"/>
        <dbReference type="ChEBI" id="CHEBI:456216"/>
        <dbReference type="EC" id="2.7.11.1"/>
    </reaction>
</comment>
<dbReference type="Proteomes" id="UP000494040">
    <property type="component" value="Unassembled WGS sequence"/>
</dbReference>
<dbReference type="GO" id="GO:0005524">
    <property type="term" value="F:ATP binding"/>
    <property type="evidence" value="ECO:0007669"/>
    <property type="project" value="UniProtKB-KW"/>
</dbReference>
<evidence type="ECO:0000256" key="4">
    <source>
        <dbReference type="ARBA" id="ARBA00022527"/>
    </source>
</evidence>
<dbReference type="EnsemblMetazoa" id="XM_014387715.2">
    <property type="protein sequence ID" value="XP_014243201.1"/>
    <property type="gene ID" value="LOC106663125"/>
</dbReference>
<dbReference type="CDD" id="cd05610">
    <property type="entry name" value="STKc_MASTL"/>
    <property type="match status" value="1"/>
</dbReference>
<evidence type="ECO:0000313" key="15">
    <source>
        <dbReference type="Proteomes" id="UP000494040"/>
    </source>
</evidence>
<evidence type="ECO:0000256" key="6">
    <source>
        <dbReference type="ARBA" id="ARBA00022741"/>
    </source>
</evidence>
<evidence type="ECO:0000256" key="5">
    <source>
        <dbReference type="ARBA" id="ARBA00022679"/>
    </source>
</evidence>